<dbReference type="Pfam" id="PF12867">
    <property type="entry name" value="DinB_2"/>
    <property type="match status" value="1"/>
</dbReference>
<dbReference type="InterPro" id="IPR024775">
    <property type="entry name" value="DinB-like"/>
</dbReference>
<dbReference type="Gene3D" id="1.20.120.450">
    <property type="entry name" value="dinb family like domain"/>
    <property type="match status" value="1"/>
</dbReference>
<dbReference type="SUPFAM" id="SSF109854">
    <property type="entry name" value="DinB/YfiT-like putative metalloenzymes"/>
    <property type="match status" value="1"/>
</dbReference>
<dbReference type="Proteomes" id="UP000186373">
    <property type="component" value="Unassembled WGS sequence"/>
</dbReference>
<feature type="domain" description="DinB-like" evidence="1">
    <location>
        <begin position="55"/>
        <end position="190"/>
    </location>
</feature>
<dbReference type="EMBL" id="FTNY01000001">
    <property type="protein sequence ID" value="SIS31073.1"/>
    <property type="molecule type" value="Genomic_DNA"/>
</dbReference>
<name>A0A1N7I1X7_9FLAO</name>
<sequence>MVCIDMKTITINIFFHDLRTFNLILDPKNCHFQFIRLFLVIKKFCKMNYHFQAHRQVRKNLLGILQNTSHEDLLLIPDGFNNNMYWNIAHTVATQQLLHYYLSGNPFRIDKYWIETYKKGTLPNLNVQKSEVEDLEFLLTETSKILMKDYDSDFFSDYTPYTTSFGMDLKSIQDAIIFNNMHESLHYGYIMAQKRAILGEKY</sequence>
<protein>
    <submittedName>
        <fullName evidence="2">DinB superfamily protein</fullName>
    </submittedName>
</protein>
<gene>
    <name evidence="2" type="ORF">SAMN05421639_1011119</name>
</gene>
<reference evidence="3" key="1">
    <citation type="submission" date="2017-01" db="EMBL/GenBank/DDBJ databases">
        <authorList>
            <person name="Varghese N."/>
            <person name="Submissions S."/>
        </authorList>
    </citation>
    <scope>NUCLEOTIDE SEQUENCE [LARGE SCALE GENOMIC DNA]</scope>
    <source>
        <strain evidence="3">DSM 17126</strain>
    </source>
</reference>
<evidence type="ECO:0000313" key="2">
    <source>
        <dbReference type="EMBL" id="SIS31073.1"/>
    </source>
</evidence>
<evidence type="ECO:0000313" key="3">
    <source>
        <dbReference type="Proteomes" id="UP000186373"/>
    </source>
</evidence>
<dbReference type="InterPro" id="IPR034660">
    <property type="entry name" value="DinB/YfiT-like"/>
</dbReference>
<accession>A0A1N7I1X7</accession>
<dbReference type="AlphaFoldDB" id="A0A1N7I1X7"/>
<evidence type="ECO:0000259" key="1">
    <source>
        <dbReference type="Pfam" id="PF12867"/>
    </source>
</evidence>
<organism evidence="2 3">
    <name type="scientific">Chryseobacterium shigense</name>
    <dbReference type="NCBI Taxonomy" id="297244"/>
    <lineage>
        <taxon>Bacteria</taxon>
        <taxon>Pseudomonadati</taxon>
        <taxon>Bacteroidota</taxon>
        <taxon>Flavobacteriia</taxon>
        <taxon>Flavobacteriales</taxon>
        <taxon>Weeksellaceae</taxon>
        <taxon>Chryseobacterium group</taxon>
        <taxon>Chryseobacterium</taxon>
    </lineage>
</organism>
<proteinExistence type="predicted"/>
<keyword evidence="3" id="KW-1185">Reference proteome</keyword>